<evidence type="ECO:0000256" key="1">
    <source>
        <dbReference type="SAM" id="Phobius"/>
    </source>
</evidence>
<dbReference type="EMBL" id="CACRYJ010000071">
    <property type="protein sequence ID" value="VZO40589.1"/>
    <property type="molecule type" value="Genomic_DNA"/>
</dbReference>
<keyword evidence="1" id="KW-0472">Membrane</keyword>
<sequence>MTTEPDPYAPFRPRATRIACLVIVVWLLAGLVVFVVVLNRLDEPRVPDQAAAAVIVALVCAFLARQAGVRAVPDADGLTVRNVILTHRLDWAEIVSVRFGERDWVQLDLADGRTLAVMAIQRVDGERGRASASRLASLVAAHEPGGAP</sequence>
<keyword evidence="1" id="KW-1133">Transmembrane helix</keyword>
<comment type="caution">
    <text evidence="3">The sequence shown here is derived from an EMBL/GenBank/DDBJ whole genome shotgun (WGS) entry which is preliminary data.</text>
</comment>
<name>A0A7M4DSZ5_9MICO</name>
<keyword evidence="4" id="KW-1185">Reference proteome</keyword>
<keyword evidence="1" id="KW-0812">Transmembrane</keyword>
<dbReference type="RefSeq" id="WP_156743836.1">
    <property type="nucleotide sequence ID" value="NZ_CACRYJ010000071.1"/>
</dbReference>
<evidence type="ECO:0000259" key="2">
    <source>
        <dbReference type="Pfam" id="PF10756"/>
    </source>
</evidence>
<accession>A0A7M4DSZ5</accession>
<evidence type="ECO:0000313" key="3">
    <source>
        <dbReference type="EMBL" id="VZO40589.1"/>
    </source>
</evidence>
<dbReference type="Proteomes" id="UP000419743">
    <property type="component" value="Unassembled WGS sequence"/>
</dbReference>
<dbReference type="AlphaFoldDB" id="A0A7M4DSZ5"/>
<feature type="transmembrane region" description="Helical" evidence="1">
    <location>
        <begin position="18"/>
        <end position="38"/>
    </location>
</feature>
<proteinExistence type="predicted"/>
<gene>
    <name evidence="3" type="ORF">HALOF300_05297</name>
</gene>
<dbReference type="InterPro" id="IPR019692">
    <property type="entry name" value="CFP-6_PH"/>
</dbReference>
<dbReference type="Pfam" id="PF10756">
    <property type="entry name" value="bPH_6"/>
    <property type="match status" value="1"/>
</dbReference>
<feature type="domain" description="Low molecular weight protein antigen 6 PH" evidence="2">
    <location>
        <begin position="74"/>
        <end position="135"/>
    </location>
</feature>
<organism evidence="3 4">
    <name type="scientific">Occultella aeris</name>
    <dbReference type="NCBI Taxonomy" id="2761496"/>
    <lineage>
        <taxon>Bacteria</taxon>
        <taxon>Bacillati</taxon>
        <taxon>Actinomycetota</taxon>
        <taxon>Actinomycetes</taxon>
        <taxon>Micrococcales</taxon>
        <taxon>Ruaniaceae</taxon>
        <taxon>Occultella</taxon>
    </lineage>
</organism>
<feature type="transmembrane region" description="Helical" evidence="1">
    <location>
        <begin position="50"/>
        <end position="68"/>
    </location>
</feature>
<protein>
    <recommendedName>
        <fullName evidence="2">Low molecular weight protein antigen 6 PH domain-containing protein</fullName>
    </recommendedName>
</protein>
<reference evidence="3 4" key="1">
    <citation type="submission" date="2019-11" db="EMBL/GenBank/DDBJ databases">
        <authorList>
            <person name="Criscuolo A."/>
        </authorList>
    </citation>
    <scope>NUCLEOTIDE SEQUENCE [LARGE SCALE GENOMIC DNA]</scope>
    <source>
        <strain evidence="3">CIP111667</strain>
    </source>
</reference>
<evidence type="ECO:0000313" key="4">
    <source>
        <dbReference type="Proteomes" id="UP000419743"/>
    </source>
</evidence>